<dbReference type="FunFam" id="3.40.1160.10:FF:000018">
    <property type="entry name" value="Glutamate 5-kinase"/>
    <property type="match status" value="1"/>
</dbReference>
<comment type="function">
    <text evidence="8">Catalyzes the transfer of a phosphate group to glutamate to form L-glutamate 5-phosphate.</text>
</comment>
<dbReference type="SMART" id="SM00359">
    <property type="entry name" value="PUA"/>
    <property type="match status" value="1"/>
</dbReference>
<evidence type="ECO:0000259" key="9">
    <source>
        <dbReference type="SMART" id="SM00359"/>
    </source>
</evidence>
<feature type="binding site" evidence="8">
    <location>
        <position position="19"/>
    </location>
    <ligand>
        <name>ATP</name>
        <dbReference type="ChEBI" id="CHEBI:30616"/>
    </ligand>
</feature>
<dbReference type="SUPFAM" id="SSF53633">
    <property type="entry name" value="Carbamate kinase-like"/>
    <property type="match status" value="1"/>
</dbReference>
<dbReference type="GO" id="GO:0005829">
    <property type="term" value="C:cytosol"/>
    <property type="evidence" value="ECO:0007669"/>
    <property type="project" value="TreeGrafter"/>
</dbReference>
<dbReference type="InterPro" id="IPR036974">
    <property type="entry name" value="PUA_sf"/>
</dbReference>
<dbReference type="CDD" id="cd21157">
    <property type="entry name" value="PUA_G5K"/>
    <property type="match status" value="1"/>
</dbReference>
<feature type="binding site" evidence="8">
    <location>
        <begin position="175"/>
        <end position="176"/>
    </location>
    <ligand>
        <name>ATP</name>
        <dbReference type="ChEBI" id="CHEBI:30616"/>
    </ligand>
</feature>
<dbReference type="InterPro" id="IPR005715">
    <property type="entry name" value="Glu_5kinase/COase_Synthase"/>
</dbReference>
<evidence type="ECO:0000256" key="5">
    <source>
        <dbReference type="ARBA" id="ARBA00022741"/>
    </source>
</evidence>
<dbReference type="KEGG" id="msv:Mesil_2670"/>
<dbReference type="FunFam" id="2.30.130.10:FF:000007">
    <property type="entry name" value="Glutamate 5-kinase"/>
    <property type="match status" value="1"/>
</dbReference>
<dbReference type="EC" id="2.7.2.11" evidence="8"/>
<dbReference type="SUPFAM" id="SSF88697">
    <property type="entry name" value="PUA domain-like"/>
    <property type="match status" value="1"/>
</dbReference>
<dbReference type="eggNOG" id="COG0263">
    <property type="taxonomic scope" value="Bacteria"/>
</dbReference>
<proteinExistence type="inferred from homology"/>
<dbReference type="PIRSF" id="PIRSF000729">
    <property type="entry name" value="GK"/>
    <property type="match status" value="1"/>
</dbReference>
<feature type="binding site" evidence="8">
    <location>
        <position position="56"/>
    </location>
    <ligand>
        <name>substrate</name>
    </ligand>
</feature>
<dbReference type="RefSeq" id="WP_013159054.1">
    <property type="nucleotide sequence ID" value="NC_014212.1"/>
</dbReference>
<organism evidence="10 11">
    <name type="scientific">Allomeiothermus silvanus (strain ATCC 700542 / DSM 9946 / NBRC 106475 / NCIMB 13440 / VI-R2)</name>
    <name type="common">Thermus silvanus</name>
    <dbReference type="NCBI Taxonomy" id="526227"/>
    <lineage>
        <taxon>Bacteria</taxon>
        <taxon>Thermotogati</taxon>
        <taxon>Deinococcota</taxon>
        <taxon>Deinococci</taxon>
        <taxon>Thermales</taxon>
        <taxon>Thermaceae</taxon>
        <taxon>Allomeiothermus</taxon>
    </lineage>
</organism>
<feature type="binding site" evidence="8">
    <location>
        <begin position="217"/>
        <end position="223"/>
    </location>
    <ligand>
        <name>ATP</name>
        <dbReference type="ChEBI" id="CHEBI:30616"/>
    </ligand>
</feature>
<dbReference type="Gene3D" id="3.40.1160.10">
    <property type="entry name" value="Acetylglutamate kinase-like"/>
    <property type="match status" value="1"/>
</dbReference>
<dbReference type="PROSITE" id="PS00902">
    <property type="entry name" value="GLUTAMATE_5_KINASE"/>
    <property type="match status" value="1"/>
</dbReference>
<keyword evidence="5 8" id="KW-0547">Nucleotide-binding</keyword>
<dbReference type="PROSITE" id="PS50890">
    <property type="entry name" value="PUA"/>
    <property type="match status" value="1"/>
</dbReference>
<evidence type="ECO:0000313" key="11">
    <source>
        <dbReference type="Proteomes" id="UP000001916"/>
    </source>
</evidence>
<keyword evidence="4 8" id="KW-0808">Transferase</keyword>
<feature type="domain" description="PUA" evidence="9">
    <location>
        <begin position="283"/>
        <end position="366"/>
    </location>
</feature>
<evidence type="ECO:0000256" key="7">
    <source>
        <dbReference type="ARBA" id="ARBA00022840"/>
    </source>
</evidence>
<feature type="binding site" evidence="8">
    <location>
        <position position="143"/>
    </location>
    <ligand>
        <name>substrate</name>
    </ligand>
</feature>
<dbReference type="InterPro" id="IPR036393">
    <property type="entry name" value="AceGlu_kinase-like_sf"/>
</dbReference>
<dbReference type="Proteomes" id="UP000001916">
    <property type="component" value="Chromosome"/>
</dbReference>
<dbReference type="InterPro" id="IPR002478">
    <property type="entry name" value="PUA"/>
</dbReference>
<gene>
    <name evidence="8" type="primary">proB</name>
    <name evidence="10" type="ordered locus">Mesil_2670</name>
</gene>
<dbReference type="HAMAP" id="MF_00456">
    <property type="entry name" value="ProB"/>
    <property type="match status" value="1"/>
</dbReference>
<reference evidence="10 11" key="1">
    <citation type="journal article" date="2010" name="Stand. Genomic Sci.">
        <title>Complete genome sequence of Meiothermus silvanus type strain (VI-R2).</title>
        <authorList>
            <person name="Sikorski J."/>
            <person name="Tindall B.J."/>
            <person name="Lowry S."/>
            <person name="Lucas S."/>
            <person name="Nolan M."/>
            <person name="Copeland A."/>
            <person name="Glavina Del Rio T."/>
            <person name="Tice H."/>
            <person name="Cheng J.F."/>
            <person name="Han C."/>
            <person name="Pitluck S."/>
            <person name="Liolios K."/>
            <person name="Ivanova N."/>
            <person name="Mavromatis K."/>
            <person name="Mikhailova N."/>
            <person name="Pati A."/>
            <person name="Goodwin L."/>
            <person name="Chen A."/>
            <person name="Palaniappan K."/>
            <person name="Land M."/>
            <person name="Hauser L."/>
            <person name="Chang Y.J."/>
            <person name="Jeffries C.D."/>
            <person name="Rohde M."/>
            <person name="Goker M."/>
            <person name="Woyke T."/>
            <person name="Bristow J."/>
            <person name="Eisen J.A."/>
            <person name="Markowitz V."/>
            <person name="Hugenholtz P."/>
            <person name="Kyrpides N.C."/>
            <person name="Klenk H.P."/>
            <person name="Lapidus A."/>
        </authorList>
    </citation>
    <scope>NUCLEOTIDE SEQUENCE [LARGE SCALE GENOMIC DNA]</scope>
    <source>
        <strain evidence="11">ATCC 700542 / DSM 9946 / VI-R2</strain>
    </source>
</reference>
<comment type="catalytic activity">
    <reaction evidence="8">
        <text>L-glutamate + ATP = L-glutamyl 5-phosphate + ADP</text>
        <dbReference type="Rhea" id="RHEA:14877"/>
        <dbReference type="ChEBI" id="CHEBI:29985"/>
        <dbReference type="ChEBI" id="CHEBI:30616"/>
        <dbReference type="ChEBI" id="CHEBI:58274"/>
        <dbReference type="ChEBI" id="CHEBI:456216"/>
        <dbReference type="EC" id="2.7.2.11"/>
    </reaction>
</comment>
<dbReference type="GO" id="GO:0003723">
    <property type="term" value="F:RNA binding"/>
    <property type="evidence" value="ECO:0007669"/>
    <property type="project" value="InterPro"/>
</dbReference>
<dbReference type="InterPro" id="IPR001057">
    <property type="entry name" value="Glu/AcGlu_kinase"/>
</dbReference>
<keyword evidence="6 8" id="KW-0418">Kinase</keyword>
<dbReference type="EMBL" id="CP002042">
    <property type="protein sequence ID" value="ADH64517.1"/>
    <property type="molecule type" value="Genomic_DNA"/>
</dbReference>
<dbReference type="Gene3D" id="2.30.130.10">
    <property type="entry name" value="PUA domain"/>
    <property type="match status" value="1"/>
</dbReference>
<dbReference type="PRINTS" id="PR00474">
    <property type="entry name" value="GLU5KINASE"/>
</dbReference>
<keyword evidence="7 8" id="KW-0067">ATP-binding</keyword>
<dbReference type="GO" id="GO:0055129">
    <property type="term" value="P:L-proline biosynthetic process"/>
    <property type="evidence" value="ECO:0007669"/>
    <property type="project" value="UniProtKB-UniRule"/>
</dbReference>
<accession>D7BBQ5</accession>
<evidence type="ECO:0000256" key="2">
    <source>
        <dbReference type="ARBA" id="ARBA00022605"/>
    </source>
</evidence>
<dbReference type="NCBIfam" id="TIGR01027">
    <property type="entry name" value="proB"/>
    <property type="match status" value="1"/>
</dbReference>
<dbReference type="Pfam" id="PF00696">
    <property type="entry name" value="AA_kinase"/>
    <property type="match status" value="1"/>
</dbReference>
<comment type="similarity">
    <text evidence="8">Belongs to the glutamate 5-kinase family.</text>
</comment>
<dbReference type="InterPro" id="IPR019797">
    <property type="entry name" value="Glutamate_5-kinase_CS"/>
</dbReference>
<evidence type="ECO:0000256" key="8">
    <source>
        <dbReference type="HAMAP-Rule" id="MF_00456"/>
    </source>
</evidence>
<keyword evidence="1 8" id="KW-0963">Cytoplasm</keyword>
<dbReference type="InterPro" id="IPR011529">
    <property type="entry name" value="Glu_5kinase"/>
</dbReference>
<dbReference type="PANTHER" id="PTHR43654:SF1">
    <property type="entry name" value="ISOPENTENYL PHOSPHATE KINASE"/>
    <property type="match status" value="1"/>
</dbReference>
<comment type="subcellular location">
    <subcellularLocation>
        <location evidence="8">Cytoplasm</location>
    </subcellularLocation>
</comment>
<evidence type="ECO:0000256" key="3">
    <source>
        <dbReference type="ARBA" id="ARBA00022650"/>
    </source>
</evidence>
<dbReference type="InterPro" id="IPR001048">
    <property type="entry name" value="Asp/Glu/Uridylate_kinase"/>
</dbReference>
<protein>
    <recommendedName>
        <fullName evidence="8">Glutamate 5-kinase</fullName>
        <ecNumber evidence="8">2.7.2.11</ecNumber>
    </recommendedName>
    <alternativeName>
        <fullName evidence="8">Gamma-glutamyl kinase</fullName>
        <shortName evidence="8">GK</shortName>
    </alternativeName>
</protein>
<comment type="pathway">
    <text evidence="8">Amino-acid biosynthesis; L-proline biosynthesis; L-glutamate 5-semialdehyde from L-glutamate: step 1/2.</text>
</comment>
<name>D7BBQ5_ALLS1</name>
<dbReference type="GO" id="GO:0005524">
    <property type="term" value="F:ATP binding"/>
    <property type="evidence" value="ECO:0007669"/>
    <property type="project" value="UniProtKB-KW"/>
</dbReference>
<evidence type="ECO:0000256" key="6">
    <source>
        <dbReference type="ARBA" id="ARBA00022777"/>
    </source>
</evidence>
<dbReference type="HOGENOM" id="CLU_025400_2_0_0"/>
<dbReference type="InterPro" id="IPR015947">
    <property type="entry name" value="PUA-like_sf"/>
</dbReference>
<evidence type="ECO:0000313" key="10">
    <source>
        <dbReference type="EMBL" id="ADH64517.1"/>
    </source>
</evidence>
<dbReference type="UniPathway" id="UPA00098">
    <property type="reaction ID" value="UER00359"/>
</dbReference>
<keyword evidence="3 8" id="KW-0641">Proline biosynthesis</keyword>
<keyword evidence="2 8" id="KW-0028">Amino-acid biosynthesis</keyword>
<dbReference type="OrthoDB" id="9804434at2"/>
<dbReference type="GO" id="GO:0004349">
    <property type="term" value="F:glutamate 5-kinase activity"/>
    <property type="evidence" value="ECO:0007669"/>
    <property type="project" value="UniProtKB-UniRule"/>
</dbReference>
<dbReference type="Pfam" id="PF01472">
    <property type="entry name" value="PUA"/>
    <property type="match status" value="1"/>
</dbReference>
<keyword evidence="11" id="KW-1185">Reference proteome</keyword>
<dbReference type="STRING" id="526227.Mesil_2670"/>
<dbReference type="AlphaFoldDB" id="D7BBQ5"/>
<feature type="binding site" evidence="8">
    <location>
        <position position="155"/>
    </location>
    <ligand>
        <name>substrate</name>
    </ligand>
</feature>
<dbReference type="CDD" id="cd04242">
    <property type="entry name" value="AAK_G5K_ProB"/>
    <property type="match status" value="1"/>
</dbReference>
<dbReference type="InterPro" id="IPR041739">
    <property type="entry name" value="G5K_ProB"/>
</dbReference>
<sequence length="383" mass="41079">MRAERPLLDSRSYRRVVVKVGSAVLSGAAGRARQLAIAEQIAALKAEGRQVVLVSSGAVASGMAKLGLKERPKTMPGKQAAAAVGQPVLMQLWEQAFAWYDLRVGQVLLTAEDLAHRHRYLNARHTLETLLEWNVVPIINENDTVMIDEIKFGDNDQLSALIASLVGADLLLVLSDIDALYDADPRMNPTASPVRYVERVDAEVMRMAGDTPGHAGTGGMRSKLLAAKKAQDAGIPMLLLPGEDPRSITRALQGEPVGTFFAGGNKRYSGRRLWLYQLPKPAGEIVVDAGAARALRQGGASLLPAGIREVRGNFGVGEAVRCLDAGGELIGVGLVNYSSAEIERIKGAKTKDIERILGYNHSDEVIHRDHFALAGELSPSDGS</sequence>
<evidence type="ECO:0000256" key="1">
    <source>
        <dbReference type="ARBA" id="ARBA00022490"/>
    </source>
</evidence>
<evidence type="ECO:0000256" key="4">
    <source>
        <dbReference type="ARBA" id="ARBA00022679"/>
    </source>
</evidence>
<dbReference type="PANTHER" id="PTHR43654">
    <property type="entry name" value="GLUTAMATE 5-KINASE"/>
    <property type="match status" value="1"/>
</dbReference>